<reference evidence="2" key="1">
    <citation type="journal article" date="2017" name="Gigascience">
        <title>The genome draft of coconut (Cocos nucifera).</title>
        <authorList>
            <person name="Xiao Y."/>
            <person name="Xu P."/>
            <person name="Fan H."/>
            <person name="Baudouin L."/>
            <person name="Xia W."/>
            <person name="Bocs S."/>
            <person name="Xu J."/>
            <person name="Li Q."/>
            <person name="Guo A."/>
            <person name="Zhou L."/>
            <person name="Li J."/>
            <person name="Wu Y."/>
            <person name="Ma Z."/>
            <person name="Armero A."/>
            <person name="Issali A.E."/>
            <person name="Liu N."/>
            <person name="Peng M."/>
            <person name="Yang Y."/>
        </authorList>
    </citation>
    <scope>NUCLEOTIDE SEQUENCE</scope>
    <source>
        <tissue evidence="2">Spear leaf of Hainan Tall coconut</tissue>
    </source>
</reference>
<name>A0A8K0IET4_COCNU</name>
<evidence type="ECO:0000256" key="1">
    <source>
        <dbReference type="SAM" id="MobiDB-lite"/>
    </source>
</evidence>
<feature type="region of interest" description="Disordered" evidence="1">
    <location>
        <begin position="62"/>
        <end position="90"/>
    </location>
</feature>
<feature type="region of interest" description="Disordered" evidence="1">
    <location>
        <begin position="1"/>
        <end position="27"/>
    </location>
</feature>
<dbReference type="AlphaFoldDB" id="A0A8K0IET4"/>
<accession>A0A8K0IET4</accession>
<evidence type="ECO:0000313" key="2">
    <source>
        <dbReference type="EMBL" id="KAG1354540.1"/>
    </source>
</evidence>
<feature type="compositionally biased region" description="Low complexity" evidence="1">
    <location>
        <begin position="62"/>
        <end position="79"/>
    </location>
</feature>
<protein>
    <submittedName>
        <fullName evidence="2">Uncharacterized protein</fullName>
    </submittedName>
</protein>
<gene>
    <name evidence="2" type="ORF">COCNU_07G006520</name>
</gene>
<dbReference type="EMBL" id="CM017878">
    <property type="protein sequence ID" value="KAG1354540.1"/>
    <property type="molecule type" value="Genomic_DNA"/>
</dbReference>
<comment type="caution">
    <text evidence="2">The sequence shown here is derived from an EMBL/GenBank/DDBJ whole genome shotgun (WGS) entry which is preliminary data.</text>
</comment>
<reference evidence="2" key="2">
    <citation type="submission" date="2019-07" db="EMBL/GenBank/DDBJ databases">
        <authorList>
            <person name="Yang Y."/>
            <person name="Bocs S."/>
            <person name="Baudouin L."/>
        </authorList>
    </citation>
    <scope>NUCLEOTIDE SEQUENCE</scope>
    <source>
        <tissue evidence="2">Spear leaf of Hainan Tall coconut</tissue>
    </source>
</reference>
<feature type="compositionally biased region" description="Polar residues" evidence="1">
    <location>
        <begin position="16"/>
        <end position="27"/>
    </location>
</feature>
<keyword evidence="3" id="KW-1185">Reference proteome</keyword>
<sequence length="112" mass="12135">MGDEAIAPVKIPPSSFPQTKPTSSSSSIRFLGLLKQPDFGPSSNPNLELDESDIFWSVSEISSASSSPSAGGPASYSPSDRYRHRRPETRPFVRERSGLWAALAEDNLLLLS</sequence>
<organism evidence="2 3">
    <name type="scientific">Cocos nucifera</name>
    <name type="common">Coconut palm</name>
    <dbReference type="NCBI Taxonomy" id="13894"/>
    <lineage>
        <taxon>Eukaryota</taxon>
        <taxon>Viridiplantae</taxon>
        <taxon>Streptophyta</taxon>
        <taxon>Embryophyta</taxon>
        <taxon>Tracheophyta</taxon>
        <taxon>Spermatophyta</taxon>
        <taxon>Magnoliopsida</taxon>
        <taxon>Liliopsida</taxon>
        <taxon>Arecaceae</taxon>
        <taxon>Arecoideae</taxon>
        <taxon>Cocoseae</taxon>
        <taxon>Attaleinae</taxon>
        <taxon>Cocos</taxon>
    </lineage>
</organism>
<evidence type="ECO:0000313" key="3">
    <source>
        <dbReference type="Proteomes" id="UP000797356"/>
    </source>
</evidence>
<dbReference type="Proteomes" id="UP000797356">
    <property type="component" value="Chromosome 7"/>
</dbReference>
<proteinExistence type="predicted"/>